<reference evidence="5 6" key="1">
    <citation type="journal article" date="2013" name="BMC Genomics">
        <title>The genome and transcriptome of the pine saprophyte Ophiostoma piceae, and a comparison with the bark beetle-associated pine pathogen Grosmannia clavigera.</title>
        <authorList>
            <person name="Haridas S."/>
            <person name="Wang Y."/>
            <person name="Lim L."/>
            <person name="Massoumi Alamouti S."/>
            <person name="Jackman S."/>
            <person name="Docking R."/>
            <person name="Robertson G."/>
            <person name="Birol I."/>
            <person name="Bohlmann J."/>
            <person name="Breuil C."/>
        </authorList>
    </citation>
    <scope>NUCLEOTIDE SEQUENCE [LARGE SCALE GENOMIC DNA]</scope>
    <source>
        <strain evidence="5 6">UAMH 11346</strain>
    </source>
</reference>
<dbReference type="Pfam" id="PF04082">
    <property type="entry name" value="Fungal_trans"/>
    <property type="match status" value="1"/>
</dbReference>
<dbReference type="CDD" id="cd12148">
    <property type="entry name" value="fungal_TF_MHR"/>
    <property type="match status" value="1"/>
</dbReference>
<dbReference type="PANTHER" id="PTHR46910">
    <property type="entry name" value="TRANSCRIPTION FACTOR PDR1"/>
    <property type="match status" value="1"/>
</dbReference>
<dbReference type="PANTHER" id="PTHR46910:SF39">
    <property type="entry name" value="ZN(II)2CYS6 TRANSCRIPTION FACTOR (EUROFUNG)"/>
    <property type="match status" value="1"/>
</dbReference>
<evidence type="ECO:0000256" key="2">
    <source>
        <dbReference type="ARBA" id="ARBA00023242"/>
    </source>
</evidence>
<keyword evidence="2" id="KW-0539">Nucleus</keyword>
<proteinExistence type="predicted"/>
<dbReference type="PROSITE" id="PS00463">
    <property type="entry name" value="ZN2_CY6_FUNGAL_1"/>
    <property type="match status" value="1"/>
</dbReference>
<name>S3CPB0_OPHP1</name>
<dbReference type="InterPro" id="IPR050987">
    <property type="entry name" value="AtrR-like"/>
</dbReference>
<dbReference type="VEuPathDB" id="FungiDB:F503_00708"/>
<dbReference type="STRING" id="1262450.S3CPB0"/>
<organism evidence="5 6">
    <name type="scientific">Ophiostoma piceae (strain UAMH 11346)</name>
    <name type="common">Sap stain fungus</name>
    <dbReference type="NCBI Taxonomy" id="1262450"/>
    <lineage>
        <taxon>Eukaryota</taxon>
        <taxon>Fungi</taxon>
        <taxon>Dikarya</taxon>
        <taxon>Ascomycota</taxon>
        <taxon>Pezizomycotina</taxon>
        <taxon>Sordariomycetes</taxon>
        <taxon>Sordariomycetidae</taxon>
        <taxon>Ophiostomatales</taxon>
        <taxon>Ophiostomataceae</taxon>
        <taxon>Ophiostoma</taxon>
    </lineage>
</organism>
<dbReference type="InterPro" id="IPR001138">
    <property type="entry name" value="Zn2Cys6_DnaBD"/>
</dbReference>
<dbReference type="eggNOG" id="ENOG502SJ25">
    <property type="taxonomic scope" value="Eukaryota"/>
</dbReference>
<keyword evidence="1" id="KW-0479">Metal-binding</keyword>
<dbReference type="HOGENOM" id="CLU_022493_0_0_1"/>
<feature type="compositionally biased region" description="Low complexity" evidence="3">
    <location>
        <begin position="115"/>
        <end position="146"/>
    </location>
</feature>
<evidence type="ECO:0000256" key="3">
    <source>
        <dbReference type="SAM" id="MobiDB-lite"/>
    </source>
</evidence>
<dbReference type="GO" id="GO:0000981">
    <property type="term" value="F:DNA-binding transcription factor activity, RNA polymerase II-specific"/>
    <property type="evidence" value="ECO:0007669"/>
    <property type="project" value="InterPro"/>
</dbReference>
<dbReference type="InterPro" id="IPR007219">
    <property type="entry name" value="XnlR_reg_dom"/>
</dbReference>
<dbReference type="SMART" id="SM00066">
    <property type="entry name" value="GAL4"/>
    <property type="match status" value="1"/>
</dbReference>
<evidence type="ECO:0000313" key="6">
    <source>
        <dbReference type="Proteomes" id="UP000016923"/>
    </source>
</evidence>
<protein>
    <submittedName>
        <fullName evidence="5">Aldehyde dehydrogenase</fullName>
    </submittedName>
</protein>
<dbReference type="InterPro" id="IPR036864">
    <property type="entry name" value="Zn2-C6_fun-type_DNA-bd_sf"/>
</dbReference>
<dbReference type="GO" id="GO:0006351">
    <property type="term" value="P:DNA-templated transcription"/>
    <property type="evidence" value="ECO:0007669"/>
    <property type="project" value="InterPro"/>
</dbReference>
<dbReference type="Proteomes" id="UP000016923">
    <property type="component" value="Unassembled WGS sequence"/>
</dbReference>
<dbReference type="GO" id="GO:0003677">
    <property type="term" value="F:DNA binding"/>
    <property type="evidence" value="ECO:0007669"/>
    <property type="project" value="InterPro"/>
</dbReference>
<dbReference type="CDD" id="cd00067">
    <property type="entry name" value="GAL4"/>
    <property type="match status" value="1"/>
</dbReference>
<dbReference type="Gene3D" id="4.10.240.10">
    <property type="entry name" value="Zn(2)-C6 fungal-type DNA-binding domain"/>
    <property type="match status" value="1"/>
</dbReference>
<sequence length="781" mass="85524">MPPHAATPKAGNKRRAPMSCDRCKSRKTKCVDPVPGPCQFCASIGAACHLDPSRRRQRPYYHVSEEEFRYMTKALEHFLPNIELNLQNLRDVVQSFEQSGTSSTSIPDLPPPYSAPSDSSSSSSESIVVVSERGVTPVSSSSSTVSDHTPKNDVTIEEIDELHGELGWLRVDSKGNYRHVGANSGYGFHAAVRSLRNRRGSTVDPALQQVGQTQGDIVAPCTAAPQLPLPSTPDSSSAVSAAVATGGVPSPRLGPQSLSISNRRLQIFLPRRDLCNRCVSRYFRDIQSIYWFWSAERFYAVLDRLYAGDPSSATPAVLCSLYSILALTCESEAAQQMSQLNQMDLLMTEPPPAAKYLSLAKALVPALCDEADADSVRGLSLLGLALQSSMYNNTAYIYIGAAARIALTLGLHLQRSGTIEPLKGCLQRQIDLRLYSTLYLLDLDIALCYGNPPALTTDEHTTSKPLDLSEQILSPGSHMPLDYLTVSCQVVQIKRQLSKLLYARTRLSSSSPRLSISAVSDSLQSLRTWYANIPPHLRDVSRAAPFHQRSVSVLHLRYWSVTVFATRPFLLYSALHADAFAALPAAKRASFEEFCRTCIDAAKQSLAVIGIMRDAGLQSSLVTLDTGCIIEDLQVLLLALLPSPWRSTSANSASDGDDVRTCLRTLQGMEQILWTNHALTEVMAQLDENGLLNDDNTFSPQSGTDTPGNFFLDIHQQAQAQSQQNEQNQQAQLQLQNQQQMISGVMEAYFSDLSDPFFDIDDGTAAPMLSDHYDAMPGLSI</sequence>
<evidence type="ECO:0000259" key="4">
    <source>
        <dbReference type="PROSITE" id="PS50048"/>
    </source>
</evidence>
<evidence type="ECO:0000256" key="1">
    <source>
        <dbReference type="ARBA" id="ARBA00022723"/>
    </source>
</evidence>
<dbReference type="GO" id="GO:0008270">
    <property type="term" value="F:zinc ion binding"/>
    <property type="evidence" value="ECO:0007669"/>
    <property type="project" value="InterPro"/>
</dbReference>
<dbReference type="OMA" id="PMSCDRC"/>
<gene>
    <name evidence="5" type="ORF">F503_00708</name>
</gene>
<evidence type="ECO:0000313" key="5">
    <source>
        <dbReference type="EMBL" id="EPE02440.1"/>
    </source>
</evidence>
<feature type="region of interest" description="Disordered" evidence="3">
    <location>
        <begin position="99"/>
        <end position="153"/>
    </location>
</feature>
<keyword evidence="6" id="KW-1185">Reference proteome</keyword>
<dbReference type="Pfam" id="PF00172">
    <property type="entry name" value="Zn_clus"/>
    <property type="match status" value="1"/>
</dbReference>
<dbReference type="SMART" id="SM00906">
    <property type="entry name" value="Fungal_trans"/>
    <property type="match status" value="1"/>
</dbReference>
<dbReference type="SUPFAM" id="SSF57701">
    <property type="entry name" value="Zn2/Cys6 DNA-binding domain"/>
    <property type="match status" value="1"/>
</dbReference>
<feature type="domain" description="Zn(2)-C6 fungal-type" evidence="4">
    <location>
        <begin position="19"/>
        <end position="50"/>
    </location>
</feature>
<dbReference type="PROSITE" id="PS50048">
    <property type="entry name" value="ZN2_CY6_FUNGAL_2"/>
    <property type="match status" value="1"/>
</dbReference>
<dbReference type="EMBL" id="KE148179">
    <property type="protein sequence ID" value="EPE02440.1"/>
    <property type="molecule type" value="Genomic_DNA"/>
</dbReference>
<dbReference type="AlphaFoldDB" id="S3CPB0"/>
<dbReference type="OrthoDB" id="3364175at2759"/>
<accession>S3CPB0</accession>